<evidence type="ECO:0000313" key="2">
    <source>
        <dbReference type="Proteomes" id="UP001060012"/>
    </source>
</evidence>
<dbReference type="EMBL" id="CP100595">
    <property type="protein sequence ID" value="UTJ07683.1"/>
    <property type="molecule type" value="Genomic_DNA"/>
</dbReference>
<proteinExistence type="predicted"/>
<accession>A0ABY5E9B1</accession>
<organism evidence="1 2">
    <name type="scientific">Arcobacter roscoffensis</name>
    <dbReference type="NCBI Taxonomy" id="2961520"/>
    <lineage>
        <taxon>Bacteria</taxon>
        <taxon>Pseudomonadati</taxon>
        <taxon>Campylobacterota</taxon>
        <taxon>Epsilonproteobacteria</taxon>
        <taxon>Campylobacterales</taxon>
        <taxon>Arcobacteraceae</taxon>
        <taxon>Arcobacter</taxon>
    </lineage>
</organism>
<dbReference type="RefSeq" id="WP_254577857.1">
    <property type="nucleotide sequence ID" value="NZ_CP100595.1"/>
</dbReference>
<sequence>MSNIEKLEKVLKEEFIPELDESLLELANITQSWKATSDDKEEFEDLKEMKKFFEQVVEDLDNKDISEEEAVEILEALNEMRLDK</sequence>
<protein>
    <submittedName>
        <fullName evidence="1">Uncharacterized protein</fullName>
    </submittedName>
</protein>
<reference evidence="1" key="1">
    <citation type="submission" date="2022-07" db="EMBL/GenBank/DDBJ databases">
        <title>Arcobacter roscoffensis sp. nov., a marine bacterium isolated from coastal seawater collected from Roscoff, France.</title>
        <authorList>
            <person name="Pascual J."/>
            <person name="Lepeaux C."/>
            <person name="Methner A."/>
            <person name="Overmann J."/>
        </authorList>
    </citation>
    <scope>NUCLEOTIDE SEQUENCE</scope>
    <source>
        <strain evidence="1">ARW1-2F2</strain>
    </source>
</reference>
<keyword evidence="2" id="KW-1185">Reference proteome</keyword>
<name>A0ABY5E9B1_9BACT</name>
<dbReference type="Proteomes" id="UP001060012">
    <property type="component" value="Chromosome"/>
</dbReference>
<evidence type="ECO:0000313" key="1">
    <source>
        <dbReference type="EMBL" id="UTJ07683.1"/>
    </source>
</evidence>
<gene>
    <name evidence="1" type="ORF">NJU99_06200</name>
</gene>